<comment type="catalytic activity">
    <reaction evidence="7">
        <text>L-cysteinyl-[protein] + hexadecanoyl-CoA = S-hexadecanoyl-L-cysteinyl-[protein] + CoA</text>
        <dbReference type="Rhea" id="RHEA:36683"/>
        <dbReference type="Rhea" id="RHEA-COMP:10131"/>
        <dbReference type="Rhea" id="RHEA-COMP:11032"/>
        <dbReference type="ChEBI" id="CHEBI:29950"/>
        <dbReference type="ChEBI" id="CHEBI:57287"/>
        <dbReference type="ChEBI" id="CHEBI:57379"/>
        <dbReference type="ChEBI" id="CHEBI:74151"/>
        <dbReference type="EC" id="2.3.1.225"/>
    </reaction>
</comment>
<feature type="transmembrane region" description="Helical" evidence="7">
    <location>
        <begin position="185"/>
        <end position="204"/>
    </location>
</feature>
<dbReference type="Proteomes" id="UP001153292">
    <property type="component" value="Chromosome 2"/>
</dbReference>
<gene>
    <name evidence="9" type="ORF">CHILSU_LOCUS5180</name>
</gene>
<dbReference type="EC" id="2.3.1.225" evidence="7"/>
<feature type="transmembrane region" description="Helical" evidence="7">
    <location>
        <begin position="99"/>
        <end position="120"/>
    </location>
</feature>
<keyword evidence="6 7" id="KW-0012">Acyltransferase</keyword>
<name>A0ABN8AZL2_CHISP</name>
<comment type="similarity">
    <text evidence="7">Belongs to the DHHC palmitoyltransferase family.</text>
</comment>
<reference evidence="9" key="1">
    <citation type="submission" date="2021-12" db="EMBL/GenBank/DDBJ databases">
        <authorList>
            <person name="King R."/>
        </authorList>
    </citation>
    <scope>NUCLEOTIDE SEQUENCE</scope>
</reference>
<evidence type="ECO:0000256" key="5">
    <source>
        <dbReference type="ARBA" id="ARBA00023136"/>
    </source>
</evidence>
<keyword evidence="3 7" id="KW-0812">Transmembrane</keyword>
<organism evidence="9 10">
    <name type="scientific">Chilo suppressalis</name>
    <name type="common">Asiatic rice borer moth</name>
    <dbReference type="NCBI Taxonomy" id="168631"/>
    <lineage>
        <taxon>Eukaryota</taxon>
        <taxon>Metazoa</taxon>
        <taxon>Ecdysozoa</taxon>
        <taxon>Arthropoda</taxon>
        <taxon>Hexapoda</taxon>
        <taxon>Insecta</taxon>
        <taxon>Pterygota</taxon>
        <taxon>Neoptera</taxon>
        <taxon>Endopterygota</taxon>
        <taxon>Lepidoptera</taxon>
        <taxon>Glossata</taxon>
        <taxon>Ditrysia</taxon>
        <taxon>Pyraloidea</taxon>
        <taxon>Crambidae</taxon>
        <taxon>Crambinae</taxon>
        <taxon>Chilo</taxon>
    </lineage>
</organism>
<comment type="domain">
    <text evidence="7">The DHHC domain is required for palmitoyltransferase activity.</text>
</comment>
<keyword evidence="10" id="KW-1185">Reference proteome</keyword>
<evidence type="ECO:0000256" key="4">
    <source>
        <dbReference type="ARBA" id="ARBA00022989"/>
    </source>
</evidence>
<keyword evidence="5 7" id="KW-0472">Membrane</keyword>
<evidence type="ECO:0000256" key="6">
    <source>
        <dbReference type="ARBA" id="ARBA00023315"/>
    </source>
</evidence>
<dbReference type="PANTHER" id="PTHR12246">
    <property type="entry name" value="PALMITOYLTRANSFERASE ZDHHC16"/>
    <property type="match status" value="1"/>
</dbReference>
<feature type="domain" description="Palmitoyltransferase DHHC" evidence="8">
    <location>
        <begin position="141"/>
        <end position="315"/>
    </location>
</feature>
<feature type="transmembrane region" description="Helical" evidence="7">
    <location>
        <begin position="68"/>
        <end position="87"/>
    </location>
</feature>
<evidence type="ECO:0000256" key="7">
    <source>
        <dbReference type="RuleBase" id="RU079119"/>
    </source>
</evidence>
<proteinExistence type="inferred from homology"/>
<sequence>MVVITWKINFKDIFRYIRDYIAIKCTQSVLTVRSLTYNEHLTQSYAIDCMLEPIFWFVDNFAACLGKVFVFCVSVLTTAVVLIAYWVGLPYWLQRSPHFTGILVIFGNWLLLNIIFHYVMGVITPPGYPPLGARIPNAVAICKKCIAPKPPRTHHCSVCDRCILGMDHHCPWLNNCVGYFNARYFYLYMVYMVVGVTFVIMAGFDIGYNVLWLNDTGGIIPNNDPDLIGHPVRINQTGALVPIKVIVEYDSINFPREHDLPIPPITESQRICAHPWKRKAVFFMAVTCLSVFFALGTLVIMHGKHISHGETSVEAHINASIRKIDKRYKNPYDFGRKKNWKLFLGLTQGRTFWRHVLLPSRHPPIGNGLHWHSVYNIQEDWP</sequence>
<evidence type="ECO:0000259" key="8">
    <source>
        <dbReference type="Pfam" id="PF01529"/>
    </source>
</evidence>
<evidence type="ECO:0000256" key="2">
    <source>
        <dbReference type="ARBA" id="ARBA00022679"/>
    </source>
</evidence>
<feature type="transmembrane region" description="Helical" evidence="7">
    <location>
        <begin position="280"/>
        <end position="301"/>
    </location>
</feature>
<protein>
    <recommendedName>
        <fullName evidence="7">Palmitoyltransferase</fullName>
        <ecNumber evidence="7">2.3.1.225</ecNumber>
    </recommendedName>
</protein>
<evidence type="ECO:0000313" key="10">
    <source>
        <dbReference type="Proteomes" id="UP001153292"/>
    </source>
</evidence>
<dbReference type="InterPro" id="IPR039859">
    <property type="entry name" value="PFA4/ZDH16/20/ERF2-like"/>
</dbReference>
<evidence type="ECO:0000256" key="1">
    <source>
        <dbReference type="ARBA" id="ARBA00004141"/>
    </source>
</evidence>
<evidence type="ECO:0000313" key="9">
    <source>
        <dbReference type="EMBL" id="CAH0401943.1"/>
    </source>
</evidence>
<accession>A0ABN8AZL2</accession>
<evidence type="ECO:0000256" key="3">
    <source>
        <dbReference type="ARBA" id="ARBA00022692"/>
    </source>
</evidence>
<comment type="subcellular location">
    <subcellularLocation>
        <location evidence="1">Membrane</location>
        <topology evidence="1">Multi-pass membrane protein</topology>
    </subcellularLocation>
</comment>
<dbReference type="EMBL" id="OU963895">
    <property type="protein sequence ID" value="CAH0401943.1"/>
    <property type="molecule type" value="Genomic_DNA"/>
</dbReference>
<keyword evidence="2 7" id="KW-0808">Transferase</keyword>
<keyword evidence="4 7" id="KW-1133">Transmembrane helix</keyword>
<dbReference type="PROSITE" id="PS50216">
    <property type="entry name" value="DHHC"/>
    <property type="match status" value="1"/>
</dbReference>
<dbReference type="InterPro" id="IPR001594">
    <property type="entry name" value="Palmitoyltrfase_DHHC"/>
</dbReference>
<dbReference type="Pfam" id="PF01529">
    <property type="entry name" value="DHHC"/>
    <property type="match status" value="1"/>
</dbReference>